<dbReference type="AlphaFoldDB" id="A0A916XS43"/>
<dbReference type="InterPro" id="IPR008858">
    <property type="entry name" value="TROVE_dom"/>
</dbReference>
<dbReference type="GO" id="GO:0046872">
    <property type="term" value="F:metal ion binding"/>
    <property type="evidence" value="ECO:0007669"/>
    <property type="project" value="UniProtKB-KW"/>
</dbReference>
<gene>
    <name evidence="8" type="primary">rsr</name>
    <name evidence="8" type="ORF">GCM10011396_48220</name>
</gene>
<dbReference type="Gene3D" id="3.40.50.410">
    <property type="entry name" value="von Willebrand factor, type A domain"/>
    <property type="match status" value="1"/>
</dbReference>
<comment type="similarity">
    <text evidence="2">Belongs to the Ro 60 kDa family.</text>
</comment>
<feature type="domain" description="TROVE" evidence="7">
    <location>
        <begin position="20"/>
        <end position="325"/>
    </location>
</feature>
<dbReference type="EMBL" id="BMED01000006">
    <property type="protein sequence ID" value="GGC95212.1"/>
    <property type="molecule type" value="Genomic_DNA"/>
</dbReference>
<dbReference type="GO" id="GO:0005737">
    <property type="term" value="C:cytoplasm"/>
    <property type="evidence" value="ECO:0007669"/>
    <property type="project" value="UniProtKB-SubCell"/>
</dbReference>
<evidence type="ECO:0000256" key="5">
    <source>
        <dbReference type="ARBA" id="ARBA00022884"/>
    </source>
</evidence>
<keyword evidence="4" id="KW-0479">Metal-binding</keyword>
<dbReference type="PANTHER" id="PTHR14202:SF0">
    <property type="entry name" value="RNA-BINDING PROTEIN RO60"/>
    <property type="match status" value="1"/>
</dbReference>
<keyword evidence="9" id="KW-1185">Reference proteome</keyword>
<evidence type="ECO:0000256" key="2">
    <source>
        <dbReference type="ARBA" id="ARBA00007814"/>
    </source>
</evidence>
<name>A0A916XS43_9BURK</name>
<evidence type="ECO:0000256" key="1">
    <source>
        <dbReference type="ARBA" id="ARBA00004496"/>
    </source>
</evidence>
<keyword evidence="5" id="KW-0694">RNA-binding</keyword>
<reference evidence="8" key="1">
    <citation type="journal article" date="2014" name="Int. J. Syst. Evol. Microbiol.">
        <title>Complete genome sequence of Corynebacterium casei LMG S-19264T (=DSM 44701T), isolated from a smear-ripened cheese.</title>
        <authorList>
            <consortium name="US DOE Joint Genome Institute (JGI-PGF)"/>
            <person name="Walter F."/>
            <person name="Albersmeier A."/>
            <person name="Kalinowski J."/>
            <person name="Ruckert C."/>
        </authorList>
    </citation>
    <scope>NUCLEOTIDE SEQUENCE</scope>
    <source>
        <strain evidence="8">CGMCC 1.10998</strain>
    </source>
</reference>
<evidence type="ECO:0000313" key="9">
    <source>
        <dbReference type="Proteomes" id="UP000637423"/>
    </source>
</evidence>
<comment type="caution">
    <text evidence="8">The sequence shown here is derived from an EMBL/GenBank/DDBJ whole genome shotgun (WGS) entry which is preliminary data.</text>
</comment>
<evidence type="ECO:0000313" key="8">
    <source>
        <dbReference type="EMBL" id="GGC95212.1"/>
    </source>
</evidence>
<dbReference type="SUPFAM" id="SSF140864">
    <property type="entry name" value="TROVE domain-like"/>
    <property type="match status" value="1"/>
</dbReference>
<dbReference type="Proteomes" id="UP000637423">
    <property type="component" value="Unassembled WGS sequence"/>
</dbReference>
<reference evidence="8" key="2">
    <citation type="submission" date="2020-09" db="EMBL/GenBank/DDBJ databases">
        <authorList>
            <person name="Sun Q."/>
            <person name="Zhou Y."/>
        </authorList>
    </citation>
    <scope>NUCLEOTIDE SEQUENCE</scope>
    <source>
        <strain evidence="8">CGMCC 1.10998</strain>
    </source>
</reference>
<dbReference type="PROSITE" id="PS50988">
    <property type="entry name" value="TROVE"/>
    <property type="match status" value="1"/>
</dbReference>
<dbReference type="GO" id="GO:1990904">
    <property type="term" value="C:ribonucleoprotein complex"/>
    <property type="evidence" value="ECO:0007669"/>
    <property type="project" value="UniProtKB-KW"/>
</dbReference>
<dbReference type="RefSeq" id="WP_188568696.1">
    <property type="nucleotide sequence ID" value="NZ_BMED01000006.1"/>
</dbReference>
<dbReference type="InterPro" id="IPR056800">
    <property type="entry name" value="vWA_Ro60"/>
</dbReference>
<evidence type="ECO:0000256" key="3">
    <source>
        <dbReference type="ARBA" id="ARBA00022490"/>
    </source>
</evidence>
<evidence type="ECO:0000259" key="7">
    <source>
        <dbReference type="PROSITE" id="PS50988"/>
    </source>
</evidence>
<organism evidence="8 9">
    <name type="scientific">Undibacterium terreum</name>
    <dbReference type="NCBI Taxonomy" id="1224302"/>
    <lineage>
        <taxon>Bacteria</taxon>
        <taxon>Pseudomonadati</taxon>
        <taxon>Pseudomonadota</taxon>
        <taxon>Betaproteobacteria</taxon>
        <taxon>Burkholderiales</taxon>
        <taxon>Oxalobacteraceae</taxon>
        <taxon>Undibacterium</taxon>
    </lineage>
</organism>
<dbReference type="InterPro" id="IPR037214">
    <property type="entry name" value="TROVE_dom_sf"/>
</dbReference>
<dbReference type="PANTHER" id="PTHR14202">
    <property type="entry name" value="60 KDA RIBONUCLEOPROTEIN SSA/RO"/>
    <property type="match status" value="1"/>
</dbReference>
<sequence>MANTQLFQSLKAKLLPVADTKNFEAAPAYALSPQHQLAQYAATGCLNATYYASAEAQLDTVLKLCKEVDAPFIAQTAVYCRERGYMKDMPALLTAALAGAKAAELPRTFKRVINNGKMLRNFVQILRSGAVGRKSLGTRPKKLIQAWLNNASEQELLAASVGNAPSLADVVKMVHPKPAEAWREAFFAWLIGKAYNADASPPVLKSFEAYKLDRSLPLPKVPFQMLTALELSEFAWAEIAQQGGWQMVRMNLNTFARHGVFQLPGITEAIAAKLRDADAIARAKVFPYQIMAAYKAAGEGVPLLIREALQDALEIALSNVPAIEGKLVICPDVSGSMSSAVSGYRGSATSAVRCIDVAALVAAAMLRSNPQTSVLPFENQVVRCELNPRDTVMSNAQKLASIGGGGTNCSAPLAQLNKQKANADLVIFVSDNESWMDATRHGATATVAEWQKFKQRNPQAKLVCIDISPHGSTQATEREDILNIGGFSDEVFKIIAAFAAGQLGAAHWVGEIRSMQI</sequence>
<dbReference type="Pfam" id="PF25045">
    <property type="entry name" value="vWA_Ro60"/>
    <property type="match status" value="1"/>
</dbReference>
<keyword evidence="6 8" id="KW-0687">Ribonucleoprotein</keyword>
<dbReference type="InterPro" id="IPR036465">
    <property type="entry name" value="vWFA_dom_sf"/>
</dbReference>
<protein>
    <submittedName>
        <fullName evidence="8">Ribonucleoprotein</fullName>
    </submittedName>
</protein>
<dbReference type="InterPro" id="IPR040322">
    <property type="entry name" value="TROVE2"/>
</dbReference>
<keyword evidence="3" id="KW-0963">Cytoplasm</keyword>
<dbReference type="SUPFAM" id="SSF53300">
    <property type="entry name" value="vWA-like"/>
    <property type="match status" value="1"/>
</dbReference>
<dbReference type="GO" id="GO:0003723">
    <property type="term" value="F:RNA binding"/>
    <property type="evidence" value="ECO:0007669"/>
    <property type="project" value="UniProtKB-KW"/>
</dbReference>
<proteinExistence type="inferred from homology"/>
<accession>A0A916XS43</accession>
<comment type="subcellular location">
    <subcellularLocation>
        <location evidence="1">Cytoplasm</location>
    </subcellularLocation>
</comment>
<evidence type="ECO:0000256" key="6">
    <source>
        <dbReference type="ARBA" id="ARBA00023274"/>
    </source>
</evidence>
<evidence type="ECO:0000256" key="4">
    <source>
        <dbReference type="ARBA" id="ARBA00022723"/>
    </source>
</evidence>